<dbReference type="EMBL" id="DVGK01000078">
    <property type="protein sequence ID" value="HIR13629.1"/>
    <property type="molecule type" value="Genomic_DNA"/>
</dbReference>
<dbReference type="PANTHER" id="PTHR34071">
    <property type="entry name" value="5-NITROIMIDAZOLE ANTIBIOTICS RESISTANCE PROTEIN, NIMA-FAMILY-RELATED PROTEIN-RELATED"/>
    <property type="match status" value="1"/>
</dbReference>
<organism evidence="1 2">
    <name type="scientific">Candidatus Choladousia intestinavium</name>
    <dbReference type="NCBI Taxonomy" id="2840727"/>
    <lineage>
        <taxon>Bacteria</taxon>
        <taxon>Bacillati</taxon>
        <taxon>Bacillota</taxon>
        <taxon>Clostridia</taxon>
        <taxon>Lachnospirales</taxon>
        <taxon>Lachnospiraceae</taxon>
        <taxon>Lachnospiraceae incertae sedis</taxon>
        <taxon>Candidatus Choladousia</taxon>
    </lineage>
</organism>
<name>A0A9D1ADX9_9FIRM</name>
<dbReference type="Pfam" id="PF12900">
    <property type="entry name" value="Pyridox_ox_2"/>
    <property type="match status" value="1"/>
</dbReference>
<evidence type="ECO:0000313" key="1">
    <source>
        <dbReference type="EMBL" id="HIR13629.1"/>
    </source>
</evidence>
<dbReference type="SUPFAM" id="SSF50475">
    <property type="entry name" value="FMN-binding split barrel"/>
    <property type="match status" value="1"/>
</dbReference>
<dbReference type="InterPro" id="IPR024747">
    <property type="entry name" value="Pyridox_Oxase-rel"/>
</dbReference>
<gene>
    <name evidence="1" type="ORF">IAB31_06870</name>
</gene>
<reference evidence="1" key="2">
    <citation type="journal article" date="2021" name="PeerJ">
        <title>Extensive microbial diversity within the chicken gut microbiome revealed by metagenomics and culture.</title>
        <authorList>
            <person name="Gilroy R."/>
            <person name="Ravi A."/>
            <person name="Getino M."/>
            <person name="Pursley I."/>
            <person name="Horton D.L."/>
            <person name="Alikhan N.F."/>
            <person name="Baker D."/>
            <person name="Gharbi K."/>
            <person name="Hall N."/>
            <person name="Watson M."/>
            <person name="Adriaenssens E.M."/>
            <person name="Foster-Nyarko E."/>
            <person name="Jarju S."/>
            <person name="Secka A."/>
            <person name="Antonio M."/>
            <person name="Oren A."/>
            <person name="Chaudhuri R.R."/>
            <person name="La Ragione R."/>
            <person name="Hildebrand F."/>
            <person name="Pallen M.J."/>
        </authorList>
    </citation>
    <scope>NUCLEOTIDE SEQUENCE</scope>
    <source>
        <strain evidence="1">ChiSjej4B22-8148</strain>
    </source>
</reference>
<comment type="caution">
    <text evidence="1">The sequence shown here is derived from an EMBL/GenBank/DDBJ whole genome shotgun (WGS) entry which is preliminary data.</text>
</comment>
<proteinExistence type="predicted"/>
<sequence length="182" mass="21278">MTDHTKLIMHREEVRVSDKELLKGILDLTSVCCVGFQDEPYPYIVPMNYGYVWEDKLIFYFHMAKEGHRLELLKKDPHVCVNVPVFLDRVGKKSYRKETHDYRSVTAYGTGEILDPREDEEEYKYGFSLLCTHTGRPPVRKITAEMCQRLYILKITADIVTGKSQYPIETLDEVKMPPLQDK</sequence>
<dbReference type="Gene3D" id="2.30.110.10">
    <property type="entry name" value="Electron Transport, Fmn-binding Protein, Chain A"/>
    <property type="match status" value="1"/>
</dbReference>
<dbReference type="InterPro" id="IPR012349">
    <property type="entry name" value="Split_barrel_FMN-bd"/>
</dbReference>
<evidence type="ECO:0000313" key="2">
    <source>
        <dbReference type="Proteomes" id="UP000886757"/>
    </source>
</evidence>
<accession>A0A9D1ADX9</accession>
<dbReference type="PANTHER" id="PTHR34071:SF2">
    <property type="entry name" value="FLAVIN-NUCLEOTIDE-BINDING PROTEIN"/>
    <property type="match status" value="1"/>
</dbReference>
<dbReference type="Proteomes" id="UP000886757">
    <property type="component" value="Unassembled WGS sequence"/>
</dbReference>
<reference evidence="1" key="1">
    <citation type="submission" date="2020-10" db="EMBL/GenBank/DDBJ databases">
        <authorList>
            <person name="Gilroy R."/>
        </authorList>
    </citation>
    <scope>NUCLEOTIDE SEQUENCE</scope>
    <source>
        <strain evidence="1">ChiSjej4B22-8148</strain>
    </source>
</reference>
<dbReference type="AlphaFoldDB" id="A0A9D1ADX9"/>
<protein>
    <submittedName>
        <fullName evidence="1">Pyridoxamine 5'-phosphate oxidase family protein</fullName>
    </submittedName>
</protein>